<organism evidence="1 2">
    <name type="scientific">Candidatus Mycoplasma haematohominis</name>
    <dbReference type="NCBI Taxonomy" id="1494318"/>
    <lineage>
        <taxon>Bacteria</taxon>
        <taxon>Bacillati</taxon>
        <taxon>Mycoplasmatota</taxon>
        <taxon>Mollicutes</taxon>
        <taxon>Mycoplasmataceae</taxon>
        <taxon>Mycoplasma</taxon>
    </lineage>
</organism>
<accession>A0A478FPT5</accession>
<comment type="caution">
    <text evidence="1">The sequence shown here is derived from an EMBL/GenBank/DDBJ whole genome shotgun (WGS) entry which is preliminary data.</text>
</comment>
<sequence length="253" mass="28075">MSVAIKTSVAGLLVVGTASGGYLIYESTRERVYLLKDMKDFSTSYANTTFGGKYGRYLLDPVYNKSGWEDAYKKLSSAKSDEFKGNGKVTEAYSTSTVTALNKVCEVAFKEQNTSFTDKGNYLSDIWTYCSILKSEPKLVSSTENSYSGKFGGKDGIKANLVSVSDADKAANESFWNLRNKEFFDEISSESIGSLAQGSIFVDLYRKENRNKDVDNIREACKSAYGTTDSETDKVTDQDLKLFCYLVPEKQVN</sequence>
<evidence type="ECO:0000313" key="1">
    <source>
        <dbReference type="EMBL" id="GCE63508.1"/>
    </source>
</evidence>
<dbReference type="AlphaFoldDB" id="A0A478FPT5"/>
<dbReference type="EMBL" id="BIMN01000002">
    <property type="protein sequence ID" value="GCE63508.1"/>
    <property type="molecule type" value="Genomic_DNA"/>
</dbReference>
<dbReference type="Proteomes" id="UP000324831">
    <property type="component" value="Unassembled WGS sequence"/>
</dbReference>
<evidence type="ECO:0000313" key="2">
    <source>
        <dbReference type="Proteomes" id="UP000324831"/>
    </source>
</evidence>
<protein>
    <submittedName>
        <fullName evidence="1">Uncharacterized protein</fullName>
    </submittedName>
</protein>
<reference evidence="1 2" key="1">
    <citation type="submission" date="2019-01" db="EMBL/GenBank/DDBJ databases">
        <title>Draft genome sequences of Candidatus Mycoplasma haemohominis SWG34-3 identified from a patient with pyrexia, anemia and liver dysfunction.</title>
        <authorList>
            <person name="Sekizuka T."/>
            <person name="Hattori N."/>
            <person name="Katano H."/>
            <person name="Takuma T."/>
            <person name="Ito T."/>
            <person name="Arai N."/>
            <person name="Yanai R."/>
            <person name="Ishii S."/>
            <person name="Miura Y."/>
            <person name="Tokunaga T."/>
            <person name="Watanabe H."/>
            <person name="Nomura N."/>
            <person name="Eguchi J."/>
            <person name="Arai T."/>
            <person name="Hasegawa H."/>
            <person name="Nakamaki T."/>
            <person name="Wakita T."/>
            <person name="Niki Y."/>
            <person name="Kuroda M."/>
        </authorList>
    </citation>
    <scope>NUCLEOTIDE SEQUENCE [LARGE SCALE GENOMIC DNA]</scope>
    <source>
        <strain evidence="1">SWG34-3</strain>
    </source>
</reference>
<gene>
    <name evidence="1" type="ORF">MHSWG343_05050</name>
</gene>
<name>A0A478FPT5_9MOLU</name>
<proteinExistence type="predicted"/>